<sequence>MNIKAYTLGAVMTVSSATAFADKHIDQSTRLLNSIQTGDQAAASVINPNKYIQHNLMVADGIAGFGALLKTLPKDSARVHVVRAFRDGNYVFTHTEYNFFGPKIGFDIFRFENGKIVEHWDNLQETAVKPSPGGHSMIDGPTKAVDPEKTEANKMLVHDFLQKVWVEGDSKALSKYIDGERYVQHNPMIGDGVSGLNKAMKNMAEQGMTVKFDKVHQVLGQGNFVLAVTEGKFGDKPASYYDLFRVQSGKIVEHWDTIETIPPQSEWKNPNGKF</sequence>
<dbReference type="PANTHER" id="PTHR38436">
    <property type="entry name" value="POLYKETIDE CYCLASE SNOAL-LIKE DOMAIN"/>
    <property type="match status" value="1"/>
</dbReference>
<comment type="caution">
    <text evidence="1">The sequence shown here is derived from an EMBL/GenBank/DDBJ whole genome shotgun (WGS) entry which is preliminary data.</text>
</comment>
<dbReference type="Gene3D" id="3.10.450.50">
    <property type="match status" value="2"/>
</dbReference>
<reference evidence="2" key="1">
    <citation type="journal article" date="2019" name="Int. J. Syst. Evol. Microbiol.">
        <title>The Global Catalogue of Microorganisms (GCM) 10K type strain sequencing project: providing services to taxonomists for standard genome sequencing and annotation.</title>
        <authorList>
            <consortium name="The Broad Institute Genomics Platform"/>
            <consortium name="The Broad Institute Genome Sequencing Center for Infectious Disease"/>
            <person name="Wu L."/>
            <person name="Ma J."/>
        </authorList>
    </citation>
    <scope>NUCLEOTIDE SEQUENCE [LARGE SCALE GENOMIC DNA]</scope>
    <source>
        <strain evidence="2">NBRC 105857</strain>
    </source>
</reference>
<proteinExistence type="predicted"/>
<dbReference type="Proteomes" id="UP001156664">
    <property type="component" value="Unassembled WGS sequence"/>
</dbReference>
<dbReference type="PANTHER" id="PTHR38436:SF1">
    <property type="entry name" value="ESTER CYCLASE"/>
    <property type="match status" value="1"/>
</dbReference>
<name>A0ABQ5YTQ8_9BURK</name>
<organism evidence="1 2">
    <name type="scientific">Limnobacter litoralis</name>
    <dbReference type="NCBI Taxonomy" id="481366"/>
    <lineage>
        <taxon>Bacteria</taxon>
        <taxon>Pseudomonadati</taxon>
        <taxon>Pseudomonadota</taxon>
        <taxon>Betaproteobacteria</taxon>
        <taxon>Burkholderiales</taxon>
        <taxon>Burkholderiaceae</taxon>
        <taxon>Limnobacter</taxon>
    </lineage>
</organism>
<dbReference type="InterPro" id="IPR009959">
    <property type="entry name" value="Cyclase_SnoaL-like"/>
</dbReference>
<dbReference type="RefSeq" id="WP_284280649.1">
    <property type="nucleotide sequence ID" value="NZ_BSOJ01000012.1"/>
</dbReference>
<accession>A0ABQ5YTQ8</accession>
<dbReference type="EMBL" id="BSOJ01000012">
    <property type="protein sequence ID" value="GLR26164.1"/>
    <property type="molecule type" value="Genomic_DNA"/>
</dbReference>
<gene>
    <name evidence="1" type="ORF">GCM10007875_12520</name>
</gene>
<evidence type="ECO:0000313" key="2">
    <source>
        <dbReference type="Proteomes" id="UP001156664"/>
    </source>
</evidence>
<keyword evidence="2" id="KW-1185">Reference proteome</keyword>
<dbReference type="SUPFAM" id="SSF54427">
    <property type="entry name" value="NTF2-like"/>
    <property type="match status" value="2"/>
</dbReference>
<evidence type="ECO:0000313" key="1">
    <source>
        <dbReference type="EMBL" id="GLR26164.1"/>
    </source>
</evidence>
<dbReference type="InterPro" id="IPR032710">
    <property type="entry name" value="NTF2-like_dom_sf"/>
</dbReference>
<protein>
    <submittedName>
        <fullName evidence="1">Polyketide cyclase</fullName>
    </submittedName>
</protein>